<dbReference type="EMBL" id="JAPKIY010000015">
    <property type="protein sequence ID" value="MDS0898306.1"/>
    <property type="molecule type" value="Genomic_DNA"/>
</dbReference>
<evidence type="ECO:0000313" key="10">
    <source>
        <dbReference type="EMBL" id="AWC94228.1"/>
    </source>
</evidence>
<dbReference type="PANTHER" id="PTHR32196:SF21">
    <property type="entry name" value="ABC TRANSPORTER PERMEASE PROTEIN YPHD-RELATED"/>
    <property type="match status" value="1"/>
</dbReference>
<evidence type="ECO:0000313" key="13">
    <source>
        <dbReference type="EMBL" id="MDS0898306.1"/>
    </source>
</evidence>
<reference evidence="10 14" key="2">
    <citation type="submission" date="2018-04" db="EMBL/GenBank/DDBJ databases">
        <title>Whole genome sequencing of Morganella morganii AR_0133.</title>
        <authorList>
            <person name="Conlan S."/>
            <person name="Thomas P.J."/>
            <person name="Mullikin J."/>
            <person name="Frank K.M."/>
            <person name="Segre J.A."/>
        </authorList>
    </citation>
    <scope>NUCLEOTIDE SEQUENCE [LARGE SCALE GENOMIC DNA]</scope>
    <source>
        <strain evidence="10 14">AR_0133</strain>
    </source>
</reference>
<dbReference type="EMBL" id="CP028956">
    <property type="protein sequence ID" value="AWC94228.1"/>
    <property type="molecule type" value="Genomic_DNA"/>
</dbReference>
<keyword evidence="7 9" id="KW-1133">Transmembrane helix</keyword>
<feature type="transmembrane region" description="Helical" evidence="9">
    <location>
        <begin position="90"/>
        <end position="108"/>
    </location>
</feature>
<dbReference type="GO" id="GO:0022857">
    <property type="term" value="F:transmembrane transporter activity"/>
    <property type="evidence" value="ECO:0007669"/>
    <property type="project" value="InterPro"/>
</dbReference>
<dbReference type="RefSeq" id="WP_004237724.1">
    <property type="nucleotide sequence ID" value="NZ_ABGYJJ040000001.1"/>
</dbReference>
<dbReference type="OrthoDB" id="8843934at2"/>
<feature type="transmembrane region" description="Helical" evidence="9">
    <location>
        <begin position="120"/>
        <end position="143"/>
    </location>
</feature>
<evidence type="ECO:0000256" key="2">
    <source>
        <dbReference type="ARBA" id="ARBA00007942"/>
    </source>
</evidence>
<dbReference type="GO" id="GO:0005886">
    <property type="term" value="C:plasma membrane"/>
    <property type="evidence" value="ECO:0007669"/>
    <property type="project" value="UniProtKB-SubCell"/>
</dbReference>
<feature type="transmembrane region" description="Helical" evidence="9">
    <location>
        <begin position="282"/>
        <end position="309"/>
    </location>
</feature>
<organism evidence="12 15">
    <name type="scientific">Morganella morganii</name>
    <name type="common">Proteus morganii</name>
    <dbReference type="NCBI Taxonomy" id="582"/>
    <lineage>
        <taxon>Bacteria</taxon>
        <taxon>Pseudomonadati</taxon>
        <taxon>Pseudomonadota</taxon>
        <taxon>Gammaproteobacteria</taxon>
        <taxon>Enterobacterales</taxon>
        <taxon>Morganellaceae</taxon>
        <taxon>Morganella</taxon>
    </lineage>
</organism>
<name>A0A0A2RGS3_MORMO</name>
<dbReference type="EMBL" id="ABKJEP030000061">
    <property type="protein sequence ID" value="EMO9457897.1"/>
    <property type="molecule type" value="Genomic_DNA"/>
</dbReference>
<accession>A0A0A2RGS3</accession>
<feature type="transmembrane region" description="Helical" evidence="9">
    <location>
        <begin position="25"/>
        <end position="44"/>
    </location>
</feature>
<evidence type="ECO:0000256" key="1">
    <source>
        <dbReference type="ARBA" id="ARBA00004429"/>
    </source>
</evidence>
<keyword evidence="5" id="KW-0997">Cell inner membrane</keyword>
<keyword evidence="3" id="KW-0813">Transport</keyword>
<feature type="transmembrane region" description="Helical" evidence="9">
    <location>
        <begin position="64"/>
        <end position="84"/>
    </location>
</feature>
<evidence type="ECO:0000256" key="8">
    <source>
        <dbReference type="ARBA" id="ARBA00023136"/>
    </source>
</evidence>
<protein>
    <submittedName>
        <fullName evidence="12">ABC transporter permease</fullName>
    </submittedName>
</protein>
<dbReference type="Proteomes" id="UP001182247">
    <property type="component" value="Unassembled WGS sequence"/>
</dbReference>
<feature type="transmembrane region" description="Helical" evidence="9">
    <location>
        <begin position="242"/>
        <end position="261"/>
    </location>
</feature>
<comment type="similarity">
    <text evidence="2">Belongs to the binding-protein-dependent transport system permease family. AraH/RbsC subfamily.</text>
</comment>
<evidence type="ECO:0000313" key="14">
    <source>
        <dbReference type="Proteomes" id="UP000244682"/>
    </source>
</evidence>
<dbReference type="PANTHER" id="PTHR32196">
    <property type="entry name" value="ABC TRANSPORTER PERMEASE PROTEIN YPHD-RELATED-RELATED"/>
    <property type="match status" value="1"/>
</dbReference>
<dbReference type="Proteomes" id="UP000244682">
    <property type="component" value="Chromosome"/>
</dbReference>
<evidence type="ECO:0000256" key="9">
    <source>
        <dbReference type="SAM" id="Phobius"/>
    </source>
</evidence>
<evidence type="ECO:0000256" key="3">
    <source>
        <dbReference type="ARBA" id="ARBA00022448"/>
    </source>
</evidence>
<evidence type="ECO:0000256" key="5">
    <source>
        <dbReference type="ARBA" id="ARBA00022519"/>
    </source>
</evidence>
<feature type="transmembrane region" description="Helical" evidence="9">
    <location>
        <begin position="189"/>
        <end position="211"/>
    </location>
</feature>
<evidence type="ECO:0000313" key="12">
    <source>
        <dbReference type="EMBL" id="MBE8612570.1"/>
    </source>
</evidence>
<dbReference type="GeneID" id="93359556"/>
<reference evidence="13" key="3">
    <citation type="submission" date="2023-02" db="EMBL/GenBank/DDBJ databases">
        <title>Detection, antimicrobial susceptibility and genomic characterization of NDM-producing species of Morganellaceae, Yersiniaceae, and Enterobacteriaceae other than Klebsiella.</title>
        <authorList>
            <person name="Camargo C.H."/>
            <person name="Sacchi C.T."/>
            <person name="Campos K.R."/>
        </authorList>
    </citation>
    <scope>NUCLEOTIDE SEQUENCE</scope>
    <source>
        <strain evidence="13">1189_21</strain>
    </source>
</reference>
<keyword evidence="6 9" id="KW-0812">Transmembrane</keyword>
<feature type="transmembrane region" description="Helical" evidence="9">
    <location>
        <begin position="149"/>
        <end position="168"/>
    </location>
</feature>
<sequence length="346" mass="36160">MTTTNTAPAPGVSFIARNKKNMHKYGIILAFFVLCLIVAVVGEVQVARGEWTNNYFLSQDNMLIILRQISINGILAIGMTFVIITAGVDLSVGSVLALSGIVAARFATSNTGLAIGDTANAVMIPMIIALGIGIICGLLNGTILAKFNLQPFIVTMGMLSAARGLTLLTTDGNPVSQLNSDFRWLGNGYILDIPVPVVILAVIFILAWILLNKTTFGRYVYAVGGNPKSARTSGISVIKIKVLVYTLCGALAGIAGLILTARTGSAQTSAGSAYELDAIAAVVIGGTSMAGGVGTLVGTLFGVLIIGVMNNGLDLLGVQSYYQQIIKGALIVIAVLLDPSRKQRRD</sequence>
<dbReference type="Pfam" id="PF02653">
    <property type="entry name" value="BPD_transp_2"/>
    <property type="match status" value="1"/>
</dbReference>
<evidence type="ECO:0000256" key="6">
    <source>
        <dbReference type="ARBA" id="ARBA00022692"/>
    </source>
</evidence>
<dbReference type="EMBL" id="PKLF01000007">
    <property type="protein sequence ID" value="MBE8612570.1"/>
    <property type="molecule type" value="Genomic_DNA"/>
</dbReference>
<evidence type="ECO:0000256" key="4">
    <source>
        <dbReference type="ARBA" id="ARBA00022475"/>
    </source>
</evidence>
<evidence type="ECO:0000313" key="11">
    <source>
        <dbReference type="EMBL" id="EMO9457897.1"/>
    </source>
</evidence>
<dbReference type="STRING" id="582.AL531_10940"/>
<dbReference type="AlphaFoldDB" id="A0A0A2RGS3"/>
<proteinExistence type="inferred from homology"/>
<dbReference type="Proteomes" id="UP000650477">
    <property type="component" value="Unassembled WGS sequence"/>
</dbReference>
<reference evidence="12" key="1">
    <citation type="submission" date="2017-12" db="EMBL/GenBank/DDBJ databases">
        <title>Genome sequencing and analysis.</title>
        <authorList>
            <person name="Huang Y.-T."/>
        </authorList>
    </citation>
    <scope>NUCLEOTIDE SEQUENCE</scope>
    <source>
        <strain evidence="12">VGH116</strain>
    </source>
</reference>
<dbReference type="InterPro" id="IPR001851">
    <property type="entry name" value="ABC_transp_permease"/>
</dbReference>
<keyword evidence="4" id="KW-1003">Cell membrane</keyword>
<keyword evidence="8 9" id="KW-0472">Membrane</keyword>
<evidence type="ECO:0000256" key="7">
    <source>
        <dbReference type="ARBA" id="ARBA00022989"/>
    </source>
</evidence>
<evidence type="ECO:0000313" key="15">
    <source>
        <dbReference type="Proteomes" id="UP000650477"/>
    </source>
</evidence>
<comment type="subcellular location">
    <subcellularLocation>
        <location evidence="1">Cell inner membrane</location>
        <topology evidence="1">Multi-pass membrane protein</topology>
    </subcellularLocation>
</comment>
<gene>
    <name evidence="10" type="ORF">AM380_11535</name>
    <name evidence="12" type="ORF">CYG68_09070</name>
    <name evidence="13" type="ORF">OSC06_10020</name>
    <name evidence="11" type="ORF">PN925_003303</name>
</gene>
<dbReference type="CDD" id="cd06579">
    <property type="entry name" value="TM_PBP1_transp_AraH_like"/>
    <property type="match status" value="1"/>
</dbReference>
<reference evidence="11" key="4">
    <citation type="submission" date="2024-02" db="EMBL/GenBank/DDBJ databases">
        <authorList>
            <consortium name="Clinical and Environmental Microbiology Branch: Whole genome sequencing antimicrobial resistance pathogens in the healthcare setting"/>
        </authorList>
    </citation>
    <scope>NUCLEOTIDE SEQUENCE</scope>
    <source>
        <strain evidence="11">2023KU-00017</strain>
    </source>
</reference>